<evidence type="ECO:0000313" key="6">
    <source>
        <dbReference type="Proteomes" id="UP000561326"/>
    </source>
</evidence>
<dbReference type="InterPro" id="IPR020084">
    <property type="entry name" value="NUDIX_hydrolase_CS"/>
</dbReference>
<comment type="caution">
    <text evidence="5">The sequence shown here is derived from an EMBL/GenBank/DDBJ whole genome shotgun (WGS) entry which is preliminary data.</text>
</comment>
<dbReference type="PRINTS" id="PR00502">
    <property type="entry name" value="NUDIXFAMILY"/>
</dbReference>
<dbReference type="RefSeq" id="WP_021623521.1">
    <property type="nucleotide sequence ID" value="NZ_CABKST010000222.1"/>
</dbReference>
<dbReference type="InterPro" id="IPR000086">
    <property type="entry name" value="NUDIX_hydrolase_dom"/>
</dbReference>
<accession>A0A848CRX2</accession>
<comment type="similarity">
    <text evidence="3">Belongs to the Nudix hydrolase family.</text>
</comment>
<dbReference type="EMBL" id="JABAGO010000013">
    <property type="protein sequence ID" value="NME98395.1"/>
    <property type="molecule type" value="Genomic_DNA"/>
</dbReference>
<dbReference type="PROSITE" id="PS51462">
    <property type="entry name" value="NUDIX"/>
    <property type="match status" value="1"/>
</dbReference>
<dbReference type="AlphaFoldDB" id="A0A848CRX2"/>
<evidence type="ECO:0000259" key="4">
    <source>
        <dbReference type="PROSITE" id="PS51462"/>
    </source>
</evidence>
<keyword evidence="2 3" id="KW-0378">Hydrolase</keyword>
<dbReference type="InterPro" id="IPR015797">
    <property type="entry name" value="NUDIX_hydrolase-like_dom_sf"/>
</dbReference>
<proteinExistence type="inferred from homology"/>
<dbReference type="SUPFAM" id="SSF55811">
    <property type="entry name" value="Nudix"/>
    <property type="match status" value="1"/>
</dbReference>
<reference evidence="5 6" key="1">
    <citation type="submission" date="2020-04" db="EMBL/GenBank/DDBJ databases">
        <authorList>
            <person name="Hitch T.C.A."/>
            <person name="Wylensek D."/>
            <person name="Clavel T."/>
        </authorList>
    </citation>
    <scope>NUCLEOTIDE SEQUENCE [LARGE SCALE GENOMIC DNA]</scope>
    <source>
        <strain evidence="5 6">WB01_D5_05</strain>
    </source>
</reference>
<protein>
    <submittedName>
        <fullName evidence="5">NUDIX domain-containing protein</fullName>
    </submittedName>
</protein>
<dbReference type="Pfam" id="PF00293">
    <property type="entry name" value="NUDIX"/>
    <property type="match status" value="1"/>
</dbReference>
<dbReference type="GeneID" id="92840765"/>
<dbReference type="PANTHER" id="PTHR43046:SF14">
    <property type="entry name" value="MUTT_NUDIX FAMILY PROTEIN"/>
    <property type="match status" value="1"/>
</dbReference>
<dbReference type="Proteomes" id="UP000561326">
    <property type="component" value="Unassembled WGS sequence"/>
</dbReference>
<dbReference type="Gene3D" id="3.90.79.10">
    <property type="entry name" value="Nucleoside Triphosphate Pyrophosphohydrolase"/>
    <property type="match status" value="1"/>
</dbReference>
<feature type="domain" description="Nudix hydrolase" evidence="4">
    <location>
        <begin position="6"/>
        <end position="138"/>
    </location>
</feature>
<comment type="cofactor">
    <cofactor evidence="1">
        <name>Mg(2+)</name>
        <dbReference type="ChEBI" id="CHEBI:18420"/>
    </cofactor>
</comment>
<name>A0A848CRX2_ANEAE</name>
<organism evidence="5 6">
    <name type="scientific">Aneurinibacillus aneurinilyticus</name>
    <name type="common">Bacillus aneurinolyticus</name>
    <dbReference type="NCBI Taxonomy" id="1391"/>
    <lineage>
        <taxon>Bacteria</taxon>
        <taxon>Bacillati</taxon>
        <taxon>Bacillota</taxon>
        <taxon>Bacilli</taxon>
        <taxon>Bacillales</taxon>
        <taxon>Paenibacillaceae</taxon>
        <taxon>Aneurinibacillus group</taxon>
        <taxon>Aneurinibacillus</taxon>
    </lineage>
</organism>
<sequence>MEKEKIPKVGVGAVILDKNNRILLVLRKKSPEAGCWSLPGGKVEYMETVENAVIREINEELGIDIVIERLLCVTNHIIQSENVHWVAPTFVAHIVNGKVQNKEPHALQEVQWFPIDDIPDNITLTTEYALERLKDKRD</sequence>
<evidence type="ECO:0000256" key="1">
    <source>
        <dbReference type="ARBA" id="ARBA00001946"/>
    </source>
</evidence>
<dbReference type="GO" id="GO:0016787">
    <property type="term" value="F:hydrolase activity"/>
    <property type="evidence" value="ECO:0007669"/>
    <property type="project" value="UniProtKB-KW"/>
</dbReference>
<evidence type="ECO:0000256" key="3">
    <source>
        <dbReference type="RuleBase" id="RU003476"/>
    </source>
</evidence>
<dbReference type="OrthoDB" id="9787880at2"/>
<dbReference type="PANTHER" id="PTHR43046">
    <property type="entry name" value="GDP-MANNOSE MANNOSYL HYDROLASE"/>
    <property type="match status" value="1"/>
</dbReference>
<dbReference type="PROSITE" id="PS00893">
    <property type="entry name" value="NUDIX_BOX"/>
    <property type="match status" value="1"/>
</dbReference>
<evidence type="ECO:0000256" key="2">
    <source>
        <dbReference type="ARBA" id="ARBA00022801"/>
    </source>
</evidence>
<evidence type="ECO:0000313" key="5">
    <source>
        <dbReference type="EMBL" id="NME98395.1"/>
    </source>
</evidence>
<dbReference type="InterPro" id="IPR020476">
    <property type="entry name" value="Nudix_hydrolase"/>
</dbReference>
<gene>
    <name evidence="5" type="ORF">HF838_08990</name>
</gene>